<dbReference type="Proteomes" id="UP000078419">
    <property type="component" value="Unassembled WGS sequence"/>
</dbReference>
<dbReference type="SUPFAM" id="SSF50447">
    <property type="entry name" value="Translation proteins"/>
    <property type="match status" value="1"/>
</dbReference>
<keyword evidence="1 3" id="KW-0547">Nucleotide-binding</keyword>
<dbReference type="InterPro" id="IPR031157">
    <property type="entry name" value="G_TR_CS"/>
</dbReference>
<evidence type="ECO:0000313" key="6">
    <source>
        <dbReference type="EMBL" id="SBO13672.1"/>
    </source>
</evidence>
<dbReference type="Pfam" id="PF03144">
    <property type="entry name" value="GTP_EFTU_D2"/>
    <property type="match status" value="1"/>
</dbReference>
<dbReference type="SUPFAM" id="SSF54980">
    <property type="entry name" value="EF-G C-terminal domain-like"/>
    <property type="match status" value="2"/>
</dbReference>
<dbReference type="EMBL" id="CCXQ01000031">
    <property type="protein sequence ID" value="CEG20571.1"/>
    <property type="molecule type" value="Genomic_DNA"/>
</dbReference>
<dbReference type="PROSITE" id="PS51722">
    <property type="entry name" value="G_TR_2"/>
    <property type="match status" value="1"/>
</dbReference>
<keyword evidence="3" id="KW-0963">Cytoplasm</keyword>
<dbReference type="NCBIfam" id="TIGR01394">
    <property type="entry name" value="TypA_BipA"/>
    <property type="match status" value="1"/>
</dbReference>
<comment type="similarity">
    <text evidence="3">Belongs to the TRAFAC class translation factor GTPase superfamily. Classic translation factor GTPase family. BipA subfamily.</text>
</comment>
<dbReference type="EMBL" id="FLLR01000001">
    <property type="protein sequence ID" value="SBO13672.1"/>
    <property type="molecule type" value="Genomic_DNA"/>
</dbReference>
<dbReference type="EC" id="3.6.5.-" evidence="3"/>
<dbReference type="InterPro" id="IPR000640">
    <property type="entry name" value="EFG_V-like"/>
</dbReference>
<reference evidence="6" key="3">
    <citation type="submission" date="2016-03" db="EMBL/GenBank/DDBJ databases">
        <authorList>
            <person name="Loux V."/>
        </authorList>
    </citation>
    <scope>NUCLEOTIDE SEQUENCE</scope>
    <source>
        <strain evidence="6">C1</strain>
    </source>
</reference>
<dbReference type="InterPro" id="IPR048876">
    <property type="entry name" value="BipA_C"/>
</dbReference>
<dbReference type="FunFam" id="3.40.50.300:FF:000055">
    <property type="entry name" value="GTP-binding protein TypA"/>
    <property type="match status" value="1"/>
</dbReference>
<dbReference type="InterPro" id="IPR027417">
    <property type="entry name" value="P-loop_NTPase"/>
</dbReference>
<dbReference type="GO" id="GO:1990904">
    <property type="term" value="C:ribonucleoprotein complex"/>
    <property type="evidence" value="ECO:0007669"/>
    <property type="project" value="TreeGrafter"/>
</dbReference>
<dbReference type="GO" id="GO:0003924">
    <property type="term" value="F:GTPase activity"/>
    <property type="evidence" value="ECO:0007669"/>
    <property type="project" value="UniProtKB-UniRule"/>
</dbReference>
<dbReference type="GO" id="GO:0097216">
    <property type="term" value="F:guanosine tetraphosphate binding"/>
    <property type="evidence" value="ECO:0007669"/>
    <property type="project" value="UniProtKB-ARBA"/>
</dbReference>
<evidence type="ECO:0000256" key="3">
    <source>
        <dbReference type="HAMAP-Rule" id="MF_00849"/>
    </source>
</evidence>
<reference evidence="8" key="2">
    <citation type="submission" date="2016-03" db="EMBL/GenBank/DDBJ databases">
        <authorList>
            <person name="Loux Valentin"/>
        </authorList>
    </citation>
    <scope>NUCLEOTIDE SEQUENCE [LARGE SCALE GENOMIC DNA]</scope>
    <source>
        <strain evidence="8">C1</strain>
    </source>
</reference>
<dbReference type="InterPro" id="IPR006298">
    <property type="entry name" value="BipA"/>
</dbReference>
<evidence type="ECO:0000256" key="1">
    <source>
        <dbReference type="ARBA" id="ARBA00022741"/>
    </source>
</evidence>
<dbReference type="Pfam" id="PF00009">
    <property type="entry name" value="GTP_EFTU"/>
    <property type="match status" value="1"/>
</dbReference>
<keyword evidence="3" id="KW-0378">Hydrolase</keyword>
<dbReference type="Pfam" id="PF21018">
    <property type="entry name" value="BipA_C"/>
    <property type="match status" value="1"/>
</dbReference>
<dbReference type="InterPro" id="IPR047041">
    <property type="entry name" value="BipA_GTP-bd_dom"/>
</dbReference>
<dbReference type="GO" id="GO:0043022">
    <property type="term" value="F:ribosome binding"/>
    <property type="evidence" value="ECO:0007669"/>
    <property type="project" value="UniProtKB-UniRule"/>
</dbReference>
<dbReference type="GO" id="GO:0005525">
    <property type="term" value="F:GTP binding"/>
    <property type="evidence" value="ECO:0007669"/>
    <property type="project" value="UniProtKB-UniRule"/>
</dbReference>
<dbReference type="PRINTS" id="PR00315">
    <property type="entry name" value="ELONGATNFCT"/>
</dbReference>
<dbReference type="CDD" id="cd03691">
    <property type="entry name" value="BipA_TypA_II"/>
    <property type="match status" value="1"/>
</dbReference>
<reference evidence="5 7" key="1">
    <citation type="submission" date="2014-09" db="EMBL/GenBank/DDBJ databases">
        <authorList>
            <person name="Loux Valentin"/>
            <person name="Dugat Thibaut"/>
        </authorList>
    </citation>
    <scope>NUCLEOTIDE SEQUENCE [LARGE SCALE GENOMIC DNA]</scope>
    <source>
        <strain evidence="5 7">BOV-10_179</strain>
    </source>
</reference>
<dbReference type="Gene3D" id="2.40.30.10">
    <property type="entry name" value="Translation factors"/>
    <property type="match status" value="1"/>
</dbReference>
<keyword evidence="3" id="KW-0694">RNA-binding</keyword>
<dbReference type="PROSITE" id="PS00301">
    <property type="entry name" value="G_TR_1"/>
    <property type="match status" value="1"/>
</dbReference>
<gene>
    <name evidence="5" type="primary">typA</name>
    <name evidence="3" type="synonym">bipA</name>
    <name evidence="6" type="ORF">ANAPC1_00005</name>
    <name evidence="5" type="ORF">ANAPHAGO_00450</name>
</gene>
<feature type="domain" description="Tr-type G" evidence="4">
    <location>
        <begin position="6"/>
        <end position="200"/>
    </location>
</feature>
<name>A0A098EGY5_ANAPH</name>
<dbReference type="InterPro" id="IPR004161">
    <property type="entry name" value="EFTu-like_2"/>
</dbReference>
<dbReference type="Gene3D" id="2.40.50.250">
    <property type="entry name" value="bipa protein"/>
    <property type="match status" value="1"/>
</dbReference>
<dbReference type="CDD" id="cd03710">
    <property type="entry name" value="BipA_TypA_C"/>
    <property type="match status" value="1"/>
</dbReference>
<dbReference type="SMART" id="SM00838">
    <property type="entry name" value="EFG_C"/>
    <property type="match status" value="1"/>
</dbReference>
<dbReference type="FunFam" id="2.40.50.250:FF:000001">
    <property type="entry name" value="GTP-binding protein TypA"/>
    <property type="match status" value="1"/>
</dbReference>
<dbReference type="PANTHER" id="PTHR42908">
    <property type="entry name" value="TRANSLATION ELONGATION FACTOR-RELATED"/>
    <property type="match status" value="1"/>
</dbReference>
<sequence length="612" mass="67281">MSSGYDSIRNLAIVAHVDHGKTTLLDSMLRQSGAFRDNQDVVDRVMDSNDLERERGITILAKCTAITWKNHKINVIDTPGHADFGGEVERVLSMADGVLLLVDASEGPMPQTKFVLSKALKAKLLPIVVVNKVDRPDSRVSEVLDEVYELFINLDATSEQLDFPVLYASGREGWCSKSLTDEKKGLEPLFEGILEHIKPKQYDLNAPFSMLLTLLESDKFLGRVLTGKVYGGRAKINSQVKVLNLAGEVVESGRLTKLLSFSGLKRVPVEEADAGDIIAVAGLERASVSDSIVDVSVTVPIESTPVDPPTMAVTIGVNDSPIAGTEGTKLTSTAIKQRLLSEAETNVAITVKEGARSEAYEVGGRGELQLGVLIETMRREGFELSVSRPRVIFKKEGSTILEPIEEVIIDVDEEYSGVIMEKLSFRKGDMQDMTPSGKGRVRMVFLMPSRGLIGYHGEFLTDSRGTGIMNRLFHGYAPHKGEISGRMNGVLISTGQGEAVAYAIFNLQDRGMMFIKPQDKVYMGMIVGLHNRNNDIEVNVLKGKQLTNVRAAGSDEAVRLVPPKMMSLEEMIGFINDDELVECTPKSIRLRKRFLDPNERKRFARSKGIIEG</sequence>
<dbReference type="GO" id="GO:0019843">
    <property type="term" value="F:rRNA binding"/>
    <property type="evidence" value="ECO:0007669"/>
    <property type="project" value="UniProtKB-KW"/>
</dbReference>
<dbReference type="Proteomes" id="UP000055047">
    <property type="component" value="Unassembled WGS sequence"/>
</dbReference>
<dbReference type="FunFam" id="3.30.70.870:FF:000003">
    <property type="entry name" value="GTP-binding protein TypA"/>
    <property type="match status" value="1"/>
</dbReference>
<dbReference type="Gene3D" id="3.40.50.300">
    <property type="entry name" value="P-loop containing nucleotide triphosphate hydrolases"/>
    <property type="match status" value="1"/>
</dbReference>
<dbReference type="OMA" id="MSMLFTI"/>
<dbReference type="InterPro" id="IPR047042">
    <property type="entry name" value="BipA_II"/>
</dbReference>
<evidence type="ECO:0000256" key="2">
    <source>
        <dbReference type="ARBA" id="ARBA00023134"/>
    </source>
</evidence>
<keyword evidence="3" id="KW-0820">tRNA-binding</keyword>
<dbReference type="RefSeq" id="WP_011450577.1">
    <property type="nucleotide sequence ID" value="NZ_CCXQ01000031.1"/>
</dbReference>
<dbReference type="InterPro" id="IPR005225">
    <property type="entry name" value="Small_GTP-bd"/>
</dbReference>
<comment type="catalytic activity">
    <reaction evidence="3">
        <text>GTP + H2O = GDP + phosphate + H(+)</text>
        <dbReference type="Rhea" id="RHEA:19669"/>
        <dbReference type="ChEBI" id="CHEBI:15377"/>
        <dbReference type="ChEBI" id="CHEBI:15378"/>
        <dbReference type="ChEBI" id="CHEBI:37565"/>
        <dbReference type="ChEBI" id="CHEBI:43474"/>
        <dbReference type="ChEBI" id="CHEBI:58189"/>
    </reaction>
</comment>
<dbReference type="GO" id="GO:0005829">
    <property type="term" value="C:cytosol"/>
    <property type="evidence" value="ECO:0007669"/>
    <property type="project" value="TreeGrafter"/>
</dbReference>
<feature type="binding site" evidence="3">
    <location>
        <begin position="131"/>
        <end position="134"/>
    </location>
    <ligand>
        <name>GTP</name>
        <dbReference type="ChEBI" id="CHEBI:37565"/>
    </ligand>
</feature>
<proteinExistence type="inferred from homology"/>
<dbReference type="HAMAP" id="MF_00849">
    <property type="entry name" value="BipA"/>
    <property type="match status" value="1"/>
</dbReference>
<dbReference type="PATRIC" id="fig|948.7.peg.1361"/>
<evidence type="ECO:0000313" key="5">
    <source>
        <dbReference type="EMBL" id="CEG20571.1"/>
    </source>
</evidence>
<dbReference type="InterPro" id="IPR035651">
    <property type="entry name" value="BipA_V"/>
</dbReference>
<comment type="function">
    <text evidence="3">A 50S ribosomal subunit assembly protein with GTPase activity, required for 50S subunit assembly at low temperatures, may also play a role in translation. Binds GTP and analogs. Binds the 70S ribosome between the 30S and 50S subunits, in a similar position as ribosome-bound EF-G; it contacts a number of ribosomal proteins, both rRNAs and the A-site tRNA.</text>
</comment>
<dbReference type="AlphaFoldDB" id="A0A098EGY5"/>
<dbReference type="FunFam" id="3.30.70.240:FF:000002">
    <property type="entry name" value="GTP-binding protein TypA"/>
    <property type="match status" value="1"/>
</dbReference>
<dbReference type="InterPro" id="IPR009000">
    <property type="entry name" value="Transl_B-barrel_sf"/>
</dbReference>
<dbReference type="Gene3D" id="3.30.70.870">
    <property type="entry name" value="Elongation Factor G (Translational Gtpase), domain 3"/>
    <property type="match status" value="1"/>
</dbReference>
<dbReference type="InterPro" id="IPR000795">
    <property type="entry name" value="T_Tr_GTP-bd_dom"/>
</dbReference>
<dbReference type="GO" id="GO:0000027">
    <property type="term" value="P:ribosomal large subunit assembly"/>
    <property type="evidence" value="ECO:0007669"/>
    <property type="project" value="UniProtKB-UniRule"/>
</dbReference>
<dbReference type="CDD" id="cd01891">
    <property type="entry name" value="TypA_BipA"/>
    <property type="match status" value="1"/>
</dbReference>
<keyword evidence="3" id="KW-0690">Ribosome biogenesis</keyword>
<evidence type="ECO:0000259" key="4">
    <source>
        <dbReference type="PROSITE" id="PS51722"/>
    </source>
</evidence>
<keyword evidence="2 3" id="KW-0342">GTP-binding</keyword>
<organism evidence="5 7">
    <name type="scientific">Anaplasma phagocytophilum</name>
    <name type="common">Ehrlichia phagocytophila</name>
    <dbReference type="NCBI Taxonomy" id="948"/>
    <lineage>
        <taxon>Bacteria</taxon>
        <taxon>Pseudomonadati</taxon>
        <taxon>Pseudomonadota</taxon>
        <taxon>Alphaproteobacteria</taxon>
        <taxon>Rickettsiales</taxon>
        <taxon>Anaplasmataceae</taxon>
        <taxon>Anaplasma</taxon>
        <taxon>phagocytophilum group</taxon>
    </lineage>
</organism>
<dbReference type="InterPro" id="IPR035647">
    <property type="entry name" value="EFG_III/V"/>
</dbReference>
<comment type="subunit">
    <text evidence="3">Monomer.</text>
</comment>
<evidence type="ECO:0000313" key="8">
    <source>
        <dbReference type="Proteomes" id="UP000078419"/>
    </source>
</evidence>
<keyword evidence="3" id="KW-0699">rRNA-binding</keyword>
<feature type="binding site" evidence="3">
    <location>
        <begin position="18"/>
        <end position="23"/>
    </location>
    <ligand>
        <name>GTP</name>
        <dbReference type="ChEBI" id="CHEBI:37565"/>
    </ligand>
</feature>
<protein>
    <recommendedName>
        <fullName evidence="3">Large ribosomal subunit assembly factor BipA</fullName>
        <ecNumber evidence="3">3.6.5.-</ecNumber>
    </recommendedName>
    <alternativeName>
        <fullName evidence="3">GTP-binding protein BipA</fullName>
    </alternativeName>
</protein>
<dbReference type="Pfam" id="PF00679">
    <property type="entry name" value="EFG_C"/>
    <property type="match status" value="1"/>
</dbReference>
<accession>A0A098EGY5</accession>
<dbReference type="InterPro" id="IPR042116">
    <property type="entry name" value="TypA/BipA_C"/>
</dbReference>
<dbReference type="GeneID" id="92747376"/>
<dbReference type="Gene3D" id="3.30.70.240">
    <property type="match status" value="1"/>
</dbReference>
<dbReference type="GO" id="GO:0000049">
    <property type="term" value="F:tRNA binding"/>
    <property type="evidence" value="ECO:0007669"/>
    <property type="project" value="UniProtKB-KW"/>
</dbReference>
<comment type="subcellular location">
    <subcellularLocation>
        <location evidence="3">Cytoplasm</location>
    </subcellularLocation>
    <text evidence="3">Binds to ribosomes.</text>
</comment>
<evidence type="ECO:0000313" key="7">
    <source>
        <dbReference type="Proteomes" id="UP000055047"/>
    </source>
</evidence>
<dbReference type="NCBIfam" id="TIGR00231">
    <property type="entry name" value="small_GTP"/>
    <property type="match status" value="1"/>
</dbReference>
<dbReference type="SUPFAM" id="SSF52540">
    <property type="entry name" value="P-loop containing nucleoside triphosphate hydrolases"/>
    <property type="match status" value="1"/>
</dbReference>
<dbReference type="PANTHER" id="PTHR42908:SF8">
    <property type="entry name" value="TR-TYPE G DOMAIN-CONTAINING PROTEIN"/>
    <property type="match status" value="1"/>
</dbReference>